<feature type="region of interest" description="Disordered" evidence="1">
    <location>
        <begin position="103"/>
        <end position="151"/>
    </location>
</feature>
<dbReference type="AlphaFoldDB" id="A0A6H5IJU4"/>
<feature type="region of interest" description="Disordered" evidence="1">
    <location>
        <begin position="240"/>
        <end position="266"/>
    </location>
</feature>
<dbReference type="OrthoDB" id="407410at2759"/>
<reference evidence="2 3" key="1">
    <citation type="submission" date="2020-02" db="EMBL/GenBank/DDBJ databases">
        <authorList>
            <person name="Ferguson B K."/>
        </authorList>
    </citation>
    <scope>NUCLEOTIDE SEQUENCE [LARGE SCALE GENOMIC DNA]</scope>
</reference>
<evidence type="ECO:0000313" key="2">
    <source>
        <dbReference type="EMBL" id="CAB0037003.1"/>
    </source>
</evidence>
<name>A0A6H5IJU4_9HYME</name>
<accession>A0A6H5IJU4</accession>
<sequence>MPRMISNKDTSCDRLLVDREKSMNFISMRCASCDNQRKHRSAAADRATRNLRLRGGGGLQRNRRASSDGELAQQQENHHHQQQRGAREVCLFHEGLDVDQLARYRRRQTKPVTKDHLGYAAEREQRGRRRRQQGSTDQKNSDEEEDGNDKRRLVTEYRLRFHAADSIENLFENEHSTRVKCKPISSRYCTTEARLCATRATSPPRPSTRDSCRTWASIARSCVVGARRCAWRATSSARGIRRSATGPRRRRTGSPLPPAVDPRPSGYPRICGSRATCRRPRRATTSMCPLSASRGRSCCVRRRSSDSRARIVGRQSTATFLKSIIF</sequence>
<evidence type="ECO:0000313" key="3">
    <source>
        <dbReference type="Proteomes" id="UP000479190"/>
    </source>
</evidence>
<proteinExistence type="predicted"/>
<dbReference type="EMBL" id="CADCXV010000840">
    <property type="protein sequence ID" value="CAB0037003.1"/>
    <property type="molecule type" value="Genomic_DNA"/>
</dbReference>
<evidence type="ECO:0000256" key="1">
    <source>
        <dbReference type="SAM" id="MobiDB-lite"/>
    </source>
</evidence>
<gene>
    <name evidence="2" type="ORF">TBRA_LOCUS8840</name>
</gene>
<organism evidence="2 3">
    <name type="scientific">Trichogramma brassicae</name>
    <dbReference type="NCBI Taxonomy" id="86971"/>
    <lineage>
        <taxon>Eukaryota</taxon>
        <taxon>Metazoa</taxon>
        <taxon>Ecdysozoa</taxon>
        <taxon>Arthropoda</taxon>
        <taxon>Hexapoda</taxon>
        <taxon>Insecta</taxon>
        <taxon>Pterygota</taxon>
        <taxon>Neoptera</taxon>
        <taxon>Endopterygota</taxon>
        <taxon>Hymenoptera</taxon>
        <taxon>Apocrita</taxon>
        <taxon>Proctotrupomorpha</taxon>
        <taxon>Chalcidoidea</taxon>
        <taxon>Trichogrammatidae</taxon>
        <taxon>Trichogramma</taxon>
    </lineage>
</organism>
<protein>
    <submittedName>
        <fullName evidence="2">Uncharacterized protein</fullName>
    </submittedName>
</protein>
<feature type="compositionally biased region" description="Basic and acidic residues" evidence="1">
    <location>
        <begin position="112"/>
        <end position="125"/>
    </location>
</feature>
<dbReference type="Proteomes" id="UP000479190">
    <property type="component" value="Unassembled WGS sequence"/>
</dbReference>
<keyword evidence="3" id="KW-1185">Reference proteome</keyword>
<feature type="region of interest" description="Disordered" evidence="1">
    <location>
        <begin position="39"/>
        <end position="85"/>
    </location>
</feature>